<proteinExistence type="predicted"/>
<dbReference type="GO" id="GO:0040029">
    <property type="term" value="P:epigenetic regulation of gene expression"/>
    <property type="evidence" value="ECO:0007669"/>
    <property type="project" value="TreeGrafter"/>
</dbReference>
<dbReference type="PANTHER" id="PTHR10625">
    <property type="entry name" value="HISTONE DEACETYLASE HDAC1-RELATED"/>
    <property type="match status" value="1"/>
</dbReference>
<keyword evidence="4" id="KW-1185">Reference proteome</keyword>
<name>A0AAD9V7D8_ACRCE</name>
<dbReference type="GO" id="GO:0016787">
    <property type="term" value="F:hydrolase activity"/>
    <property type="evidence" value="ECO:0007669"/>
    <property type="project" value="UniProtKB-KW"/>
</dbReference>
<dbReference type="Pfam" id="PF00850">
    <property type="entry name" value="Hist_deacetyl"/>
    <property type="match status" value="1"/>
</dbReference>
<dbReference type="GO" id="GO:0004407">
    <property type="term" value="F:histone deacetylase activity"/>
    <property type="evidence" value="ECO:0007669"/>
    <property type="project" value="InterPro"/>
</dbReference>
<organism evidence="3 4">
    <name type="scientific">Acropora cervicornis</name>
    <name type="common">Staghorn coral</name>
    <dbReference type="NCBI Taxonomy" id="6130"/>
    <lineage>
        <taxon>Eukaryota</taxon>
        <taxon>Metazoa</taxon>
        <taxon>Cnidaria</taxon>
        <taxon>Anthozoa</taxon>
        <taxon>Hexacorallia</taxon>
        <taxon>Scleractinia</taxon>
        <taxon>Astrocoeniina</taxon>
        <taxon>Acroporidae</taxon>
        <taxon>Acropora</taxon>
    </lineage>
</organism>
<dbReference type="EMBL" id="JARQWQ010000023">
    <property type="protein sequence ID" value="KAK2564061.1"/>
    <property type="molecule type" value="Genomic_DNA"/>
</dbReference>
<evidence type="ECO:0000259" key="2">
    <source>
        <dbReference type="Pfam" id="PF00850"/>
    </source>
</evidence>
<evidence type="ECO:0000313" key="4">
    <source>
        <dbReference type="Proteomes" id="UP001249851"/>
    </source>
</evidence>
<reference evidence="3" key="1">
    <citation type="journal article" date="2023" name="G3 (Bethesda)">
        <title>Whole genome assembly and annotation of the endangered Caribbean coral Acropora cervicornis.</title>
        <authorList>
            <person name="Selwyn J.D."/>
            <person name="Vollmer S.V."/>
        </authorList>
    </citation>
    <scope>NUCLEOTIDE SEQUENCE</scope>
    <source>
        <strain evidence="3">K2</strain>
    </source>
</reference>
<accession>A0AAD9V7D8</accession>
<gene>
    <name evidence="3" type="ORF">P5673_012282</name>
</gene>
<dbReference type="InterPro" id="IPR037138">
    <property type="entry name" value="His_deacetylse_dom_sf"/>
</dbReference>
<dbReference type="PANTHER" id="PTHR10625:SF19">
    <property type="entry name" value="HISTONE DEACETYLASE 12"/>
    <property type="match status" value="1"/>
</dbReference>
<keyword evidence="1" id="KW-0378">Hydrolase</keyword>
<evidence type="ECO:0000313" key="3">
    <source>
        <dbReference type="EMBL" id="KAK2564061.1"/>
    </source>
</evidence>
<dbReference type="InterPro" id="IPR023696">
    <property type="entry name" value="Ureohydrolase_dom_sf"/>
</dbReference>
<evidence type="ECO:0000256" key="1">
    <source>
        <dbReference type="ARBA" id="ARBA00022801"/>
    </source>
</evidence>
<dbReference type="AlphaFoldDB" id="A0AAD9V7D8"/>
<protein>
    <recommendedName>
        <fullName evidence="2">Histone deacetylase domain-containing protein</fullName>
    </recommendedName>
</protein>
<dbReference type="InterPro" id="IPR044150">
    <property type="entry name" value="HDAC_classIV"/>
</dbReference>
<dbReference type="PRINTS" id="PR01270">
    <property type="entry name" value="HDASUPER"/>
</dbReference>
<dbReference type="Gene3D" id="3.40.800.20">
    <property type="entry name" value="Histone deacetylase domain"/>
    <property type="match status" value="1"/>
</dbReference>
<dbReference type="InterPro" id="IPR023801">
    <property type="entry name" value="His_deacetylse_dom"/>
</dbReference>
<dbReference type="InterPro" id="IPR000286">
    <property type="entry name" value="HDACs"/>
</dbReference>
<dbReference type="CDD" id="cd09993">
    <property type="entry name" value="HDAC_classIV"/>
    <property type="match status" value="1"/>
</dbReference>
<dbReference type="Proteomes" id="UP001249851">
    <property type="component" value="Unassembled WGS sequence"/>
</dbReference>
<dbReference type="SUPFAM" id="SSF52768">
    <property type="entry name" value="Arginase/deacetylase"/>
    <property type="match status" value="1"/>
</dbReference>
<feature type="domain" description="Histone deacetylase" evidence="2">
    <location>
        <begin position="26"/>
        <end position="288"/>
    </location>
</feature>
<reference evidence="3" key="2">
    <citation type="journal article" date="2023" name="Science">
        <title>Genomic signatures of disease resistance in endangered staghorn corals.</title>
        <authorList>
            <person name="Vollmer S.V."/>
            <person name="Selwyn J.D."/>
            <person name="Despard B.A."/>
            <person name="Roesel C.L."/>
        </authorList>
    </citation>
    <scope>NUCLEOTIDE SEQUENCE</scope>
    <source>
        <strain evidence="3">K2</strain>
    </source>
</reference>
<sequence length="308" mass="34733">MSRRDLSKLPVIHHQGFSCDQWPENHRFKMAKFVKVMEWIAKDNLLEYVEVFQPTDPCYEAVACVHDKSYINKLIQGSIPPNEMRKTGFQWSEGLVKRCFREVGGTMLAAKLALKFGLACSTGGGTHHAFPSHGSGFCLLNDLAITAKDMTVHNVVHKILIVDLDVHQGDGTAFIFKDDDSVFTFSMHCENNFPLRKQQSDLDVGLECGLEDKNYLYTLLDHLPWILDTYRPDLVLYDAGVDPHQDDALGKLNLTDQGLFDRDLEVMEQTLSRGIPCATVIGGGYENDINVLSKRHSIIHRAAIKVVW</sequence>
<comment type="caution">
    <text evidence="3">The sequence shown here is derived from an EMBL/GenBank/DDBJ whole genome shotgun (WGS) entry which is preliminary data.</text>
</comment>